<sequence>MQRLAKRSFSFTVAFMLLAARLTSADDSGQTESVTGEGQSQQNAQEESRTVNIVEFYGSSKIIWIFGMEDSKYSCMVDVVHETTNTSTSFARYHQDVKSVFQSRELIGTFKEVDGDSCNAMDVCPAGAESQRKRAKSWKSLEVMLRVSNDGNCGFFQVKYSNSPNDKRVRGTRRIEEKVEYNLRVQNTLVKLTDAVKKVETCFQELKVSYESQQNAEKKKYNYQKQYHNARKPVRATGNAEQQFDHNKPSVLL</sequence>
<accession>A0A6G5A4N7</accession>
<name>A0A6G5A4N7_RHIMP</name>
<evidence type="ECO:0000256" key="2">
    <source>
        <dbReference type="SAM" id="SignalP"/>
    </source>
</evidence>
<feature type="signal peptide" evidence="2">
    <location>
        <begin position="1"/>
        <end position="25"/>
    </location>
</feature>
<feature type="chain" id="PRO_5026153291" evidence="2">
    <location>
        <begin position="26"/>
        <end position="253"/>
    </location>
</feature>
<reference evidence="3" key="1">
    <citation type="submission" date="2020-03" db="EMBL/GenBank/DDBJ databases">
        <title>A transcriptome and proteome of the tick Rhipicephalus microplus shaped by the genetic composition of its hosts and developmental stage.</title>
        <authorList>
            <person name="Garcia G.R."/>
            <person name="Ribeiro J.M.C."/>
            <person name="Maruyama S.R."/>
            <person name="Gardinasse L.G."/>
            <person name="Nelson K."/>
            <person name="Ferreira B.R."/>
            <person name="Andrade T.G."/>
            <person name="Santos I.K.F.M."/>
        </authorList>
    </citation>
    <scope>NUCLEOTIDE SEQUENCE</scope>
    <source>
        <strain evidence="3">NSGR</strain>
        <tissue evidence="3">Salivary glands</tissue>
    </source>
</reference>
<proteinExistence type="predicted"/>
<protein>
    <submittedName>
        <fullName evidence="3">Putative lipocalin</fullName>
    </submittedName>
</protein>
<evidence type="ECO:0000256" key="1">
    <source>
        <dbReference type="SAM" id="MobiDB-lite"/>
    </source>
</evidence>
<feature type="region of interest" description="Disordered" evidence="1">
    <location>
        <begin position="231"/>
        <end position="253"/>
    </location>
</feature>
<feature type="compositionally biased region" description="Basic and acidic residues" evidence="1">
    <location>
        <begin position="243"/>
        <end position="253"/>
    </location>
</feature>
<dbReference type="AlphaFoldDB" id="A0A6G5A4N7"/>
<keyword evidence="2" id="KW-0732">Signal</keyword>
<evidence type="ECO:0000313" key="3">
    <source>
        <dbReference type="EMBL" id="NIE45749.1"/>
    </source>
</evidence>
<dbReference type="EMBL" id="GIKN01003476">
    <property type="protein sequence ID" value="NIE45749.1"/>
    <property type="molecule type" value="Transcribed_RNA"/>
</dbReference>
<organism evidence="3">
    <name type="scientific">Rhipicephalus microplus</name>
    <name type="common">Cattle tick</name>
    <name type="synonym">Boophilus microplus</name>
    <dbReference type="NCBI Taxonomy" id="6941"/>
    <lineage>
        <taxon>Eukaryota</taxon>
        <taxon>Metazoa</taxon>
        <taxon>Ecdysozoa</taxon>
        <taxon>Arthropoda</taxon>
        <taxon>Chelicerata</taxon>
        <taxon>Arachnida</taxon>
        <taxon>Acari</taxon>
        <taxon>Parasitiformes</taxon>
        <taxon>Ixodida</taxon>
        <taxon>Ixodoidea</taxon>
        <taxon>Ixodidae</taxon>
        <taxon>Rhipicephalinae</taxon>
        <taxon>Rhipicephalus</taxon>
        <taxon>Boophilus</taxon>
    </lineage>
</organism>